<evidence type="ECO:0000256" key="1">
    <source>
        <dbReference type="ARBA" id="ARBA00022448"/>
    </source>
</evidence>
<feature type="chain" id="PRO_5046351675" evidence="8">
    <location>
        <begin position="23"/>
        <end position="293"/>
    </location>
</feature>
<feature type="signal peptide" evidence="8">
    <location>
        <begin position="1"/>
        <end position="22"/>
    </location>
</feature>
<evidence type="ECO:0000256" key="5">
    <source>
        <dbReference type="ARBA" id="ARBA00023004"/>
    </source>
</evidence>
<dbReference type="SUPFAM" id="SSF46626">
    <property type="entry name" value="Cytochrome c"/>
    <property type="match status" value="1"/>
</dbReference>
<evidence type="ECO:0000313" key="10">
    <source>
        <dbReference type="EMBL" id="MDL2344766.1"/>
    </source>
</evidence>
<dbReference type="RefSeq" id="WP_285523978.1">
    <property type="nucleotide sequence ID" value="NZ_JASNGB010000110.1"/>
</dbReference>
<dbReference type="PANTHER" id="PTHR37823:SF1">
    <property type="entry name" value="CYTOCHROME C-553-LIKE"/>
    <property type="match status" value="1"/>
</dbReference>
<evidence type="ECO:0000256" key="8">
    <source>
        <dbReference type="SAM" id="SignalP"/>
    </source>
</evidence>
<proteinExistence type="predicted"/>
<feature type="domain" description="Cytochrome c" evidence="9">
    <location>
        <begin position="209"/>
        <end position="293"/>
    </location>
</feature>
<protein>
    <submittedName>
        <fullName evidence="10">C-type cytochrome</fullName>
    </submittedName>
</protein>
<keyword evidence="3 6" id="KW-0479">Metal-binding</keyword>
<feature type="compositionally biased region" description="Low complexity" evidence="7">
    <location>
        <begin position="192"/>
        <end position="212"/>
    </location>
</feature>
<evidence type="ECO:0000259" key="9">
    <source>
        <dbReference type="PROSITE" id="PS51007"/>
    </source>
</evidence>
<dbReference type="InterPro" id="IPR009056">
    <property type="entry name" value="Cyt_c-like_dom"/>
</dbReference>
<dbReference type="InterPro" id="IPR051811">
    <property type="entry name" value="Cytochrome_c550/c551-like"/>
</dbReference>
<dbReference type="Pfam" id="PF00034">
    <property type="entry name" value="Cytochrom_C"/>
    <property type="match status" value="1"/>
</dbReference>
<organism evidence="10 11">
    <name type="scientific">Deinococcus rhizophilus</name>
    <dbReference type="NCBI Taxonomy" id="3049544"/>
    <lineage>
        <taxon>Bacteria</taxon>
        <taxon>Thermotogati</taxon>
        <taxon>Deinococcota</taxon>
        <taxon>Deinococci</taxon>
        <taxon>Deinococcales</taxon>
        <taxon>Deinococcaceae</taxon>
        <taxon>Deinococcus</taxon>
    </lineage>
</organism>
<dbReference type="Proteomes" id="UP001302059">
    <property type="component" value="Unassembled WGS sequence"/>
</dbReference>
<feature type="region of interest" description="Disordered" evidence="7">
    <location>
        <begin position="31"/>
        <end position="212"/>
    </location>
</feature>
<feature type="compositionally biased region" description="Polar residues" evidence="7">
    <location>
        <begin position="63"/>
        <end position="77"/>
    </location>
</feature>
<evidence type="ECO:0000256" key="2">
    <source>
        <dbReference type="ARBA" id="ARBA00022617"/>
    </source>
</evidence>
<keyword evidence="5 6" id="KW-0408">Iron</keyword>
<comment type="caution">
    <text evidence="10">The sequence shown here is derived from an EMBL/GenBank/DDBJ whole genome shotgun (WGS) entry which is preliminary data.</text>
</comment>
<evidence type="ECO:0000256" key="6">
    <source>
        <dbReference type="PROSITE-ProRule" id="PRU00433"/>
    </source>
</evidence>
<keyword evidence="1" id="KW-0813">Transport</keyword>
<dbReference type="PROSITE" id="PS51007">
    <property type="entry name" value="CYTC"/>
    <property type="match status" value="1"/>
</dbReference>
<evidence type="ECO:0000256" key="7">
    <source>
        <dbReference type="SAM" id="MobiDB-lite"/>
    </source>
</evidence>
<dbReference type="InterPro" id="IPR036909">
    <property type="entry name" value="Cyt_c-like_dom_sf"/>
</dbReference>
<keyword evidence="11" id="KW-1185">Reference proteome</keyword>
<evidence type="ECO:0000313" key="11">
    <source>
        <dbReference type="Proteomes" id="UP001302059"/>
    </source>
</evidence>
<keyword evidence="4" id="KW-0249">Electron transport</keyword>
<feature type="compositionally biased region" description="Low complexity" evidence="7">
    <location>
        <begin position="98"/>
        <end position="108"/>
    </location>
</feature>
<sequence length="293" mass="29404">MKNTFAVTMTLLLALTLGGSYAGYRVATTPHHAEEEEAKAGAEGIGDPTTQDVKSEDAPSAKSAATQGSDQLTQPQGDTRPESLGGEQSGENGAVAAPGGQESGGTEESTPEGDGVGGQEETSGVPSPTAPEGGDEETEVGQTGASNVERSSAANPTVEDSEAADIADTLGGENRDDNEAPPRQQGGGEQGEGTPAQGAPAGEPGTDAGDAAAGQTVFASNCAGCHGANAQGGLGPSLVEADGPKNWTLAQFETALREGRTPERELAPTMPRYPEAQLSDADVANLQAYLKSL</sequence>
<dbReference type="Gene3D" id="1.10.760.10">
    <property type="entry name" value="Cytochrome c-like domain"/>
    <property type="match status" value="1"/>
</dbReference>
<dbReference type="PANTHER" id="PTHR37823">
    <property type="entry name" value="CYTOCHROME C-553-LIKE"/>
    <property type="match status" value="1"/>
</dbReference>
<keyword evidence="8" id="KW-0732">Signal</keyword>
<gene>
    <name evidence="10" type="ORF">QOL99_11480</name>
</gene>
<evidence type="ECO:0000256" key="4">
    <source>
        <dbReference type="ARBA" id="ARBA00022982"/>
    </source>
</evidence>
<reference evidence="10 11" key="1">
    <citation type="submission" date="2023-05" db="EMBL/GenBank/DDBJ databases">
        <authorList>
            <person name="Gao F."/>
        </authorList>
    </citation>
    <scope>NUCLEOTIDE SEQUENCE [LARGE SCALE GENOMIC DNA]</scope>
    <source>
        <strain evidence="10 11">MIMF12</strain>
    </source>
</reference>
<feature type="compositionally biased region" description="Basic and acidic residues" evidence="7">
    <location>
        <begin position="31"/>
        <end position="40"/>
    </location>
</feature>
<dbReference type="EMBL" id="JASNGB010000110">
    <property type="protein sequence ID" value="MDL2344766.1"/>
    <property type="molecule type" value="Genomic_DNA"/>
</dbReference>
<keyword evidence="2 6" id="KW-0349">Heme</keyword>
<accession>A0ABT7JI73</accession>
<name>A0ABT7JI73_9DEIO</name>
<feature type="compositionally biased region" description="Polar residues" evidence="7">
    <location>
        <begin position="140"/>
        <end position="155"/>
    </location>
</feature>
<evidence type="ECO:0000256" key="3">
    <source>
        <dbReference type="ARBA" id="ARBA00022723"/>
    </source>
</evidence>